<keyword evidence="1" id="KW-0862">Zinc</keyword>
<dbReference type="AlphaFoldDB" id="A0A0D9ZME8"/>
<evidence type="ECO:0000313" key="6">
    <source>
        <dbReference type="Proteomes" id="UP000026961"/>
    </source>
</evidence>
<keyword evidence="6" id="KW-1185">Reference proteome</keyword>
<protein>
    <recommendedName>
        <fullName evidence="4">C3H1-type domain-containing protein</fullName>
    </recommendedName>
</protein>
<evidence type="ECO:0000256" key="3">
    <source>
        <dbReference type="SAM" id="Phobius"/>
    </source>
</evidence>
<evidence type="ECO:0000313" key="5">
    <source>
        <dbReference type="EnsemblPlants" id="OGLUM04G16790.1"/>
    </source>
</evidence>
<keyword evidence="1" id="KW-0863">Zinc-finger</keyword>
<accession>A0A0D9ZME8</accession>
<dbReference type="Gramene" id="OGLUM04G16790.1">
    <property type="protein sequence ID" value="OGLUM04G16790.1"/>
    <property type="gene ID" value="OGLUM04G16790"/>
</dbReference>
<dbReference type="eggNOG" id="KOG1595">
    <property type="taxonomic scope" value="Eukaryota"/>
</dbReference>
<dbReference type="Proteomes" id="UP000026961">
    <property type="component" value="Chromosome 4"/>
</dbReference>
<keyword evidence="3" id="KW-0812">Transmembrane</keyword>
<keyword evidence="1" id="KW-0479">Metal-binding</keyword>
<feature type="domain" description="C3H1-type" evidence="4">
    <location>
        <begin position="142"/>
        <end position="164"/>
    </location>
</feature>
<sequence>MTESTKIKYCRADSGSGSGSKPLSAETKTRLMADGKKIDEEKKDGTAVRRVLFWFAVLVIRFALLMAMHYYHVRMMAKLEGTNNDGFGLFLTCSHYDVTSSRCDGARAGGARTGRSALSRVRGRRRGGGTPDTRPYCDSGTACLDFRKGGCNHGDACEFAHGVFDNSSADLA</sequence>
<evidence type="ECO:0000256" key="2">
    <source>
        <dbReference type="SAM" id="MobiDB-lite"/>
    </source>
</evidence>
<feature type="region of interest" description="Disordered" evidence="2">
    <location>
        <begin position="1"/>
        <end position="27"/>
    </location>
</feature>
<evidence type="ECO:0000259" key="4">
    <source>
        <dbReference type="PROSITE" id="PS50103"/>
    </source>
</evidence>
<dbReference type="InterPro" id="IPR000571">
    <property type="entry name" value="Znf_CCCH"/>
</dbReference>
<dbReference type="STRING" id="40148.A0A0D9ZME8"/>
<keyword evidence="3" id="KW-0472">Membrane</keyword>
<proteinExistence type="predicted"/>
<reference evidence="5" key="2">
    <citation type="submission" date="2018-05" db="EMBL/GenBank/DDBJ databases">
        <title>OgluRS3 (Oryza glumaepatula Reference Sequence Version 3).</title>
        <authorList>
            <person name="Zhang J."/>
            <person name="Kudrna D."/>
            <person name="Lee S."/>
            <person name="Talag J."/>
            <person name="Welchert J."/>
            <person name="Wing R.A."/>
        </authorList>
    </citation>
    <scope>NUCLEOTIDE SEQUENCE [LARGE SCALE GENOMIC DNA]</scope>
</reference>
<name>A0A0D9ZME8_9ORYZ</name>
<organism evidence="5">
    <name type="scientific">Oryza glumipatula</name>
    <dbReference type="NCBI Taxonomy" id="40148"/>
    <lineage>
        <taxon>Eukaryota</taxon>
        <taxon>Viridiplantae</taxon>
        <taxon>Streptophyta</taxon>
        <taxon>Embryophyta</taxon>
        <taxon>Tracheophyta</taxon>
        <taxon>Spermatophyta</taxon>
        <taxon>Magnoliopsida</taxon>
        <taxon>Liliopsida</taxon>
        <taxon>Poales</taxon>
        <taxon>Poaceae</taxon>
        <taxon>BOP clade</taxon>
        <taxon>Oryzoideae</taxon>
        <taxon>Oryzeae</taxon>
        <taxon>Oryzinae</taxon>
        <taxon>Oryza</taxon>
    </lineage>
</organism>
<keyword evidence="3" id="KW-1133">Transmembrane helix</keyword>
<dbReference type="Pfam" id="PF00642">
    <property type="entry name" value="zf-CCCH"/>
    <property type="match status" value="1"/>
</dbReference>
<dbReference type="PROSITE" id="PS50103">
    <property type="entry name" value="ZF_C3H1"/>
    <property type="match status" value="1"/>
</dbReference>
<dbReference type="GO" id="GO:0008270">
    <property type="term" value="F:zinc ion binding"/>
    <property type="evidence" value="ECO:0007669"/>
    <property type="project" value="UniProtKB-KW"/>
</dbReference>
<dbReference type="EnsemblPlants" id="OGLUM04G16790.1">
    <property type="protein sequence ID" value="OGLUM04G16790.1"/>
    <property type="gene ID" value="OGLUM04G16790"/>
</dbReference>
<dbReference type="HOGENOM" id="CLU_1780341_0_0_1"/>
<feature type="transmembrane region" description="Helical" evidence="3">
    <location>
        <begin position="51"/>
        <end position="71"/>
    </location>
</feature>
<feature type="zinc finger region" description="C3H1-type" evidence="1">
    <location>
        <begin position="142"/>
        <end position="164"/>
    </location>
</feature>
<evidence type="ECO:0000256" key="1">
    <source>
        <dbReference type="PROSITE-ProRule" id="PRU00723"/>
    </source>
</evidence>
<reference evidence="5" key="1">
    <citation type="submission" date="2015-04" db="UniProtKB">
        <authorList>
            <consortium name="EnsemblPlants"/>
        </authorList>
    </citation>
    <scope>IDENTIFICATION</scope>
</reference>
<dbReference type="SMART" id="SM00356">
    <property type="entry name" value="ZnF_C3H1"/>
    <property type="match status" value="1"/>
</dbReference>